<name>A0A4V2F277_9BACT</name>
<evidence type="ECO:0000313" key="2">
    <source>
        <dbReference type="Proteomes" id="UP000293874"/>
    </source>
</evidence>
<evidence type="ECO:0000313" key="1">
    <source>
        <dbReference type="EMBL" id="RZS76317.1"/>
    </source>
</evidence>
<gene>
    <name evidence="1" type="ORF">EV199_2199</name>
</gene>
<protein>
    <submittedName>
        <fullName evidence="1">Uncharacterized protein</fullName>
    </submittedName>
</protein>
<reference evidence="1 2" key="1">
    <citation type="submission" date="2019-02" db="EMBL/GenBank/DDBJ databases">
        <title>Genomic Encyclopedia of Type Strains, Phase IV (KMG-IV): sequencing the most valuable type-strain genomes for metagenomic binning, comparative biology and taxonomic classification.</title>
        <authorList>
            <person name="Goeker M."/>
        </authorList>
    </citation>
    <scope>NUCLEOTIDE SEQUENCE [LARGE SCALE GENOMIC DNA]</scope>
    <source>
        <strain evidence="1 2">DSM 18116</strain>
    </source>
</reference>
<keyword evidence="2" id="KW-1185">Reference proteome</keyword>
<accession>A0A4V2F277</accession>
<dbReference type="AlphaFoldDB" id="A0A4V2F277"/>
<comment type="caution">
    <text evidence="1">The sequence shown here is derived from an EMBL/GenBank/DDBJ whole genome shotgun (WGS) entry which is preliminary data.</text>
</comment>
<sequence length="271" mass="30193">MDSFIFVTFSGINCNPEARNFMKASALLILVFFTVTTYAQNSLNNYKYVIVPSKFSFSKEENQYGLNTLAKLLLEEKGFSAFVANENMPAEVAANKCSALNAEVTERKGLFATRLTITLKDCQGNVLFKSKEGNSREKEFQPAYEMALRDAFTSFNDVQYKYDGTTFAQPQQTVIPATTPAAPAQAPAPVPTTPSVTEATGVLYAQATPNGYQLIDTTPKKVLSLFKTSVQDFYIAVDGPTSGVVFRKNEEWLYEYYKDSKLVSHKLQIKF</sequence>
<dbReference type="Proteomes" id="UP000293874">
    <property type="component" value="Unassembled WGS sequence"/>
</dbReference>
<organism evidence="1 2">
    <name type="scientific">Pseudobacter ginsenosidimutans</name>
    <dbReference type="NCBI Taxonomy" id="661488"/>
    <lineage>
        <taxon>Bacteria</taxon>
        <taxon>Pseudomonadati</taxon>
        <taxon>Bacteroidota</taxon>
        <taxon>Chitinophagia</taxon>
        <taxon>Chitinophagales</taxon>
        <taxon>Chitinophagaceae</taxon>
        <taxon>Pseudobacter</taxon>
    </lineage>
</organism>
<dbReference type="EMBL" id="SGXA01000001">
    <property type="protein sequence ID" value="RZS76317.1"/>
    <property type="molecule type" value="Genomic_DNA"/>
</dbReference>
<proteinExistence type="predicted"/>